<comment type="caution">
    <text evidence="2">The sequence shown here is derived from an EMBL/GenBank/DDBJ whole genome shotgun (WGS) entry which is preliminary data.</text>
</comment>
<dbReference type="PANTHER" id="PTHR33164">
    <property type="entry name" value="TRANSCRIPTIONAL REGULATOR, MARR FAMILY"/>
    <property type="match status" value="1"/>
</dbReference>
<sequence>MKTIRDEVIFNDFLSKEQETHINLVYTAIYVDSKLEEILSKFGLDLPLFSILRIVDSKSDKTINIKEIQKGMIHKMANTSRLIKVLEDRELIQRKPSKEDKRVVNVSLTEKGTIVMEQLDDLTNEFHINQFNELSKEEIEVFNNLLNKVRLI</sequence>
<dbReference type="PROSITE" id="PS50995">
    <property type="entry name" value="HTH_MARR_2"/>
    <property type="match status" value="1"/>
</dbReference>
<dbReference type="InterPro" id="IPR036388">
    <property type="entry name" value="WH-like_DNA-bd_sf"/>
</dbReference>
<organism evidence="2 3">
    <name type="scientific">Membranihabitans marinus</name>
    <dbReference type="NCBI Taxonomy" id="1227546"/>
    <lineage>
        <taxon>Bacteria</taxon>
        <taxon>Pseudomonadati</taxon>
        <taxon>Bacteroidota</taxon>
        <taxon>Saprospiria</taxon>
        <taxon>Saprospirales</taxon>
        <taxon>Saprospiraceae</taxon>
        <taxon>Membranihabitans</taxon>
    </lineage>
</organism>
<dbReference type="PRINTS" id="PR00598">
    <property type="entry name" value="HTHMARR"/>
</dbReference>
<dbReference type="PANTHER" id="PTHR33164:SF101">
    <property type="entry name" value="TRANSCRIPTIONAL REPRESSOR MPRA"/>
    <property type="match status" value="1"/>
</dbReference>
<evidence type="ECO:0000313" key="3">
    <source>
        <dbReference type="Proteomes" id="UP000753961"/>
    </source>
</evidence>
<evidence type="ECO:0000259" key="1">
    <source>
        <dbReference type="PROSITE" id="PS50995"/>
    </source>
</evidence>
<proteinExistence type="predicted"/>
<dbReference type="EMBL" id="JAHVHU010000003">
    <property type="protein sequence ID" value="MBY5956992.1"/>
    <property type="molecule type" value="Genomic_DNA"/>
</dbReference>
<dbReference type="AlphaFoldDB" id="A0A953HJR6"/>
<protein>
    <submittedName>
        <fullName evidence="2">MarR family transcriptional regulator</fullName>
    </submittedName>
</protein>
<dbReference type="Pfam" id="PF01047">
    <property type="entry name" value="MarR"/>
    <property type="match status" value="1"/>
</dbReference>
<dbReference type="InterPro" id="IPR039422">
    <property type="entry name" value="MarR/SlyA-like"/>
</dbReference>
<dbReference type="InterPro" id="IPR036390">
    <property type="entry name" value="WH_DNA-bd_sf"/>
</dbReference>
<evidence type="ECO:0000313" key="2">
    <source>
        <dbReference type="EMBL" id="MBY5956992.1"/>
    </source>
</evidence>
<dbReference type="Gene3D" id="1.10.10.10">
    <property type="entry name" value="Winged helix-like DNA-binding domain superfamily/Winged helix DNA-binding domain"/>
    <property type="match status" value="1"/>
</dbReference>
<feature type="domain" description="HTH marR-type" evidence="1">
    <location>
        <begin position="17"/>
        <end position="151"/>
    </location>
</feature>
<dbReference type="RefSeq" id="WP_222578516.1">
    <property type="nucleotide sequence ID" value="NZ_JAHVHU010000003.1"/>
</dbReference>
<gene>
    <name evidence="2" type="ORF">KUV50_02515</name>
</gene>
<dbReference type="SMART" id="SM00347">
    <property type="entry name" value="HTH_MARR"/>
    <property type="match status" value="1"/>
</dbReference>
<dbReference type="GO" id="GO:0003700">
    <property type="term" value="F:DNA-binding transcription factor activity"/>
    <property type="evidence" value="ECO:0007669"/>
    <property type="project" value="InterPro"/>
</dbReference>
<dbReference type="Proteomes" id="UP000753961">
    <property type="component" value="Unassembled WGS sequence"/>
</dbReference>
<accession>A0A953HJR6</accession>
<keyword evidence="3" id="KW-1185">Reference proteome</keyword>
<dbReference type="SUPFAM" id="SSF46785">
    <property type="entry name" value="Winged helix' DNA-binding domain"/>
    <property type="match status" value="1"/>
</dbReference>
<dbReference type="GO" id="GO:0006950">
    <property type="term" value="P:response to stress"/>
    <property type="evidence" value="ECO:0007669"/>
    <property type="project" value="TreeGrafter"/>
</dbReference>
<dbReference type="InterPro" id="IPR000835">
    <property type="entry name" value="HTH_MarR-typ"/>
</dbReference>
<name>A0A953HJR6_9BACT</name>
<reference evidence="2" key="1">
    <citation type="submission" date="2021-06" db="EMBL/GenBank/DDBJ databases">
        <title>44 bacteria genomes isolated from Dapeng, Shenzhen.</title>
        <authorList>
            <person name="Zheng W."/>
            <person name="Yu S."/>
            <person name="Huang Y."/>
        </authorList>
    </citation>
    <scope>NUCLEOTIDE SEQUENCE</scope>
    <source>
        <strain evidence="2">DP5N28-2</strain>
    </source>
</reference>